<feature type="region of interest" description="Disordered" evidence="1">
    <location>
        <begin position="84"/>
        <end position="131"/>
    </location>
</feature>
<accession>A0A699IEW5</accession>
<dbReference type="EMBL" id="BKCJ010293231">
    <property type="protein sequence ID" value="GEZ55488.1"/>
    <property type="molecule type" value="Genomic_DNA"/>
</dbReference>
<comment type="caution">
    <text evidence="2">The sequence shown here is derived from an EMBL/GenBank/DDBJ whole genome shotgun (WGS) entry which is preliminary data.</text>
</comment>
<proteinExistence type="predicted"/>
<name>A0A699IEW5_TANCI</name>
<feature type="compositionally biased region" description="Basic and acidic residues" evidence="1">
    <location>
        <begin position="88"/>
        <end position="98"/>
    </location>
</feature>
<protein>
    <submittedName>
        <fullName evidence="2">Uncharacterized protein</fullName>
    </submittedName>
</protein>
<gene>
    <name evidence="2" type="ORF">Tci_527461</name>
</gene>
<reference evidence="2" key="1">
    <citation type="journal article" date="2019" name="Sci. Rep.">
        <title>Draft genome of Tanacetum cinerariifolium, the natural source of mosquito coil.</title>
        <authorList>
            <person name="Yamashiro T."/>
            <person name="Shiraishi A."/>
            <person name="Satake H."/>
            <person name="Nakayama K."/>
        </authorList>
    </citation>
    <scope>NUCLEOTIDE SEQUENCE</scope>
</reference>
<evidence type="ECO:0000313" key="2">
    <source>
        <dbReference type="EMBL" id="GEZ55488.1"/>
    </source>
</evidence>
<organism evidence="2">
    <name type="scientific">Tanacetum cinerariifolium</name>
    <name type="common">Dalmatian daisy</name>
    <name type="synonym">Chrysanthemum cinerariifolium</name>
    <dbReference type="NCBI Taxonomy" id="118510"/>
    <lineage>
        <taxon>Eukaryota</taxon>
        <taxon>Viridiplantae</taxon>
        <taxon>Streptophyta</taxon>
        <taxon>Embryophyta</taxon>
        <taxon>Tracheophyta</taxon>
        <taxon>Spermatophyta</taxon>
        <taxon>Magnoliopsida</taxon>
        <taxon>eudicotyledons</taxon>
        <taxon>Gunneridae</taxon>
        <taxon>Pentapetalae</taxon>
        <taxon>asterids</taxon>
        <taxon>campanulids</taxon>
        <taxon>Asterales</taxon>
        <taxon>Asteraceae</taxon>
        <taxon>Asteroideae</taxon>
        <taxon>Anthemideae</taxon>
        <taxon>Anthemidinae</taxon>
        <taxon>Tanacetum</taxon>
    </lineage>
</organism>
<dbReference type="AlphaFoldDB" id="A0A699IEW5"/>
<evidence type="ECO:0000256" key="1">
    <source>
        <dbReference type="SAM" id="MobiDB-lite"/>
    </source>
</evidence>
<sequence length="131" mass="14479">MAEFMRLPNFKGCKVSAGALLPLGSARATYLAPPTGRLEDIPPKTGDMVVAELPCWKVLDEKEKKKRKAKEKVAAKVPTVNIQTETAVNKDADREGPRKNRRVRVRPQVAHNSEHMSSPTLLNQAKPLEAL</sequence>
<feature type="non-terminal residue" evidence="2">
    <location>
        <position position="131"/>
    </location>
</feature>